<dbReference type="Gene3D" id="3.10.100.10">
    <property type="entry name" value="Mannose-Binding Protein A, subunit A"/>
    <property type="match status" value="1"/>
</dbReference>
<keyword evidence="6 13" id="KW-1133">Transmembrane helix</keyword>
<dbReference type="InterPro" id="IPR001024">
    <property type="entry name" value="PLAT/LH2_dom"/>
</dbReference>
<reference evidence="18 19" key="1">
    <citation type="submission" date="2019-01" db="EMBL/GenBank/DDBJ databases">
        <title>Genome Assembly of Collichthys lucidus.</title>
        <authorList>
            <person name="Cai M."/>
            <person name="Xiao S."/>
        </authorList>
    </citation>
    <scope>NUCLEOTIDE SEQUENCE [LARGE SCALE GENOMIC DNA]</scope>
    <source>
        <strain evidence="18">JT15FE1705JMU</strain>
        <tissue evidence="18">Muscle</tissue>
    </source>
</reference>
<dbReference type="SMART" id="SM00308">
    <property type="entry name" value="LH2"/>
    <property type="match status" value="1"/>
</dbReference>
<name>A0A4U5U7L7_COLLU</name>
<dbReference type="InterPro" id="IPR046791">
    <property type="entry name" value="Polycystin_dom"/>
</dbReference>
<dbReference type="SMART" id="SM00034">
    <property type="entry name" value="CLECT"/>
    <property type="match status" value="1"/>
</dbReference>
<evidence type="ECO:0000256" key="7">
    <source>
        <dbReference type="ARBA" id="ARBA00023136"/>
    </source>
</evidence>
<evidence type="ECO:0000256" key="5">
    <source>
        <dbReference type="ARBA" id="ARBA00022734"/>
    </source>
</evidence>
<dbReference type="Gene3D" id="2.60.60.20">
    <property type="entry name" value="PLAT/LH2 domain"/>
    <property type="match status" value="1"/>
</dbReference>
<dbReference type="Pfam" id="PF20519">
    <property type="entry name" value="Polycystin_dom"/>
    <property type="match status" value="1"/>
</dbReference>
<dbReference type="CDD" id="cd00037">
    <property type="entry name" value="CLECT"/>
    <property type="match status" value="1"/>
</dbReference>
<feature type="signal peptide" evidence="14">
    <location>
        <begin position="1"/>
        <end position="22"/>
    </location>
</feature>
<accession>A0A4U5U7L7</accession>
<dbReference type="InterPro" id="IPR051223">
    <property type="entry name" value="Polycystin"/>
</dbReference>
<evidence type="ECO:0000256" key="2">
    <source>
        <dbReference type="ARBA" id="ARBA00007200"/>
    </source>
</evidence>
<dbReference type="InterPro" id="IPR016186">
    <property type="entry name" value="C-type_lectin-like/link_sf"/>
</dbReference>
<evidence type="ECO:0000259" key="16">
    <source>
        <dbReference type="PROSITE" id="PS50095"/>
    </source>
</evidence>
<dbReference type="InterPro" id="IPR000203">
    <property type="entry name" value="GPS"/>
</dbReference>
<dbReference type="InterPro" id="IPR036392">
    <property type="entry name" value="PLAT/LH2_dom_sf"/>
</dbReference>
<dbReference type="Proteomes" id="UP000298787">
    <property type="component" value="Chromosome 4"/>
</dbReference>
<dbReference type="InterPro" id="IPR013122">
    <property type="entry name" value="PKD1_2_channel"/>
</dbReference>
<dbReference type="PROSITE" id="PS50041">
    <property type="entry name" value="C_TYPE_LECTIN_2"/>
    <property type="match status" value="1"/>
</dbReference>
<evidence type="ECO:0000259" key="17">
    <source>
        <dbReference type="PROSITE" id="PS50221"/>
    </source>
</evidence>
<dbReference type="InterPro" id="IPR003915">
    <property type="entry name" value="PKD_2"/>
</dbReference>
<feature type="transmembrane region" description="Helical" evidence="13">
    <location>
        <begin position="2266"/>
        <end position="2290"/>
    </location>
</feature>
<dbReference type="EMBL" id="CM014081">
    <property type="protein sequence ID" value="TKS70169.1"/>
    <property type="molecule type" value="Genomic_DNA"/>
</dbReference>
<keyword evidence="8" id="KW-1015">Disulfide bond</keyword>
<dbReference type="InterPro" id="IPR057244">
    <property type="entry name" value="GAIN_B"/>
</dbReference>
<organism evidence="18 19">
    <name type="scientific">Collichthys lucidus</name>
    <name type="common">Big head croaker</name>
    <name type="synonym">Sciaena lucida</name>
    <dbReference type="NCBI Taxonomy" id="240159"/>
    <lineage>
        <taxon>Eukaryota</taxon>
        <taxon>Metazoa</taxon>
        <taxon>Chordata</taxon>
        <taxon>Craniata</taxon>
        <taxon>Vertebrata</taxon>
        <taxon>Euteleostomi</taxon>
        <taxon>Actinopterygii</taxon>
        <taxon>Neopterygii</taxon>
        <taxon>Teleostei</taxon>
        <taxon>Neoteleostei</taxon>
        <taxon>Acanthomorphata</taxon>
        <taxon>Eupercaria</taxon>
        <taxon>Sciaenidae</taxon>
        <taxon>Collichthys</taxon>
    </lineage>
</organism>
<dbReference type="STRING" id="240159.A0A4U5U7L7"/>
<evidence type="ECO:0000256" key="1">
    <source>
        <dbReference type="ARBA" id="ARBA00004141"/>
    </source>
</evidence>
<dbReference type="PANTHER" id="PTHR10877:SF134">
    <property type="entry name" value="POLYCYSTIN-1-LIKE PROTEIN 2"/>
    <property type="match status" value="1"/>
</dbReference>
<feature type="transmembrane region" description="Helical" evidence="13">
    <location>
        <begin position="2177"/>
        <end position="2194"/>
    </location>
</feature>
<comment type="similarity">
    <text evidence="2">Belongs to the polycystin family.</text>
</comment>
<dbReference type="Pfam" id="PF01825">
    <property type="entry name" value="GPS"/>
    <property type="match status" value="1"/>
</dbReference>
<feature type="domain" description="C-type lectin" evidence="15">
    <location>
        <begin position="38"/>
        <end position="159"/>
    </location>
</feature>
<dbReference type="PANTHER" id="PTHR10877">
    <property type="entry name" value="POLYCYSTIN FAMILY MEMBER"/>
    <property type="match status" value="1"/>
</dbReference>
<dbReference type="Gene3D" id="2.60.120.740">
    <property type="match status" value="1"/>
</dbReference>
<evidence type="ECO:0000313" key="19">
    <source>
        <dbReference type="Proteomes" id="UP000298787"/>
    </source>
</evidence>
<feature type="transmembrane region" description="Helical" evidence="13">
    <location>
        <begin position="1848"/>
        <end position="1881"/>
    </location>
</feature>
<dbReference type="SUPFAM" id="SSF49723">
    <property type="entry name" value="Lipase/lipooxygenase domain (PLAT/LH2 domain)"/>
    <property type="match status" value="1"/>
</dbReference>
<dbReference type="SMART" id="SM00303">
    <property type="entry name" value="GPS"/>
    <property type="match status" value="1"/>
</dbReference>
<dbReference type="Pfam" id="PF02010">
    <property type="entry name" value="REJ"/>
    <property type="match status" value="1"/>
</dbReference>
<dbReference type="InterPro" id="IPR043159">
    <property type="entry name" value="Lectin_gal-bd_sf"/>
</dbReference>
<dbReference type="GO" id="GO:0005262">
    <property type="term" value="F:calcium channel activity"/>
    <property type="evidence" value="ECO:0007669"/>
    <property type="project" value="TreeGrafter"/>
</dbReference>
<evidence type="ECO:0000259" key="15">
    <source>
        <dbReference type="PROSITE" id="PS50041"/>
    </source>
</evidence>
<dbReference type="GO" id="GO:0005509">
    <property type="term" value="F:calcium ion binding"/>
    <property type="evidence" value="ECO:0007669"/>
    <property type="project" value="InterPro"/>
</dbReference>
<feature type="compositionally biased region" description="Basic and acidic residues" evidence="12">
    <location>
        <begin position="1601"/>
        <end position="1610"/>
    </location>
</feature>
<feature type="domain" description="PLAT" evidence="16">
    <location>
        <begin position="1369"/>
        <end position="1486"/>
    </location>
</feature>
<evidence type="ECO:0000256" key="4">
    <source>
        <dbReference type="ARBA" id="ARBA00022729"/>
    </source>
</evidence>
<evidence type="ECO:0000256" key="13">
    <source>
        <dbReference type="SAM" id="Phobius"/>
    </source>
</evidence>
<dbReference type="GO" id="GO:0016020">
    <property type="term" value="C:membrane"/>
    <property type="evidence" value="ECO:0007669"/>
    <property type="project" value="UniProtKB-SubCell"/>
</dbReference>
<dbReference type="GO" id="GO:0050982">
    <property type="term" value="P:detection of mechanical stimulus"/>
    <property type="evidence" value="ECO:0007669"/>
    <property type="project" value="TreeGrafter"/>
</dbReference>
<keyword evidence="7 13" id="KW-0472">Membrane</keyword>
<feature type="transmembrane region" description="Helical" evidence="13">
    <location>
        <begin position="2324"/>
        <end position="2353"/>
    </location>
</feature>
<dbReference type="PRINTS" id="PR01433">
    <property type="entry name" value="POLYCYSTIN2"/>
</dbReference>
<dbReference type="PROSITE" id="PS50221">
    <property type="entry name" value="GAIN_B"/>
    <property type="match status" value="1"/>
</dbReference>
<dbReference type="InterPro" id="IPR042060">
    <property type="entry name" value="PLAT_polycystin1"/>
</dbReference>
<feature type="transmembrane region" description="Helical" evidence="13">
    <location>
        <begin position="1324"/>
        <end position="1344"/>
    </location>
</feature>
<evidence type="ECO:0000256" key="9">
    <source>
        <dbReference type="ARBA" id="ARBA00023180"/>
    </source>
</evidence>
<evidence type="ECO:0000256" key="3">
    <source>
        <dbReference type="ARBA" id="ARBA00022692"/>
    </source>
</evidence>
<feature type="compositionally biased region" description="Polar residues" evidence="12">
    <location>
        <begin position="1611"/>
        <end position="1626"/>
    </location>
</feature>
<dbReference type="FunFam" id="2.60.60.20:FF:000008">
    <property type="entry name" value="Polycystic kidney disease 1-like 2, isoform CRA_a"/>
    <property type="match status" value="1"/>
</dbReference>
<keyword evidence="19" id="KW-1185">Reference proteome</keyword>
<gene>
    <name evidence="18" type="ORF">D9C73_004236</name>
</gene>
<evidence type="ECO:0000256" key="8">
    <source>
        <dbReference type="ARBA" id="ARBA00023157"/>
    </source>
</evidence>
<keyword evidence="3 13" id="KW-0812">Transmembrane</keyword>
<dbReference type="CDD" id="cd01752">
    <property type="entry name" value="PLAT_polycystin"/>
    <property type="match status" value="1"/>
</dbReference>
<protein>
    <submittedName>
        <fullName evidence="18">Polycystic kidney disease protein 1-like 2 PC1-like 2 protein</fullName>
    </submittedName>
</protein>
<keyword evidence="4 14" id="KW-0732">Signal</keyword>
<evidence type="ECO:0000256" key="6">
    <source>
        <dbReference type="ARBA" id="ARBA00022989"/>
    </source>
</evidence>
<evidence type="ECO:0000256" key="12">
    <source>
        <dbReference type="SAM" id="MobiDB-lite"/>
    </source>
</evidence>
<keyword evidence="9" id="KW-0325">Glycoprotein</keyword>
<dbReference type="Pfam" id="PF00059">
    <property type="entry name" value="Lectin_C"/>
    <property type="match status" value="1"/>
</dbReference>
<dbReference type="Pfam" id="PF08016">
    <property type="entry name" value="PKD_channel"/>
    <property type="match status" value="1"/>
</dbReference>
<comment type="caution">
    <text evidence="11">Lacks conserved residue(s) required for the propagation of feature annotation.</text>
</comment>
<evidence type="ECO:0000256" key="11">
    <source>
        <dbReference type="PROSITE-ProRule" id="PRU00152"/>
    </source>
</evidence>
<sequence>MESATFPTLTLMLLLLSWVCYADEDTEALSCPDYQEGFDGSCYEFVALQRSFLSAQGWCERGGGHLAFILNDETQQFLQKHLEPGKDWWLGLAPAAPNLTLDSAATEGSLAWLDGSDVSYSNWVNMPDVQAACGHILRHSGFQWEATENCSQELNFICQFEFGRSIACDGRNATLQCGSGQVIEIDDSFYGRKTIHYCRSKLTALPSSTQEECSWIDVMDSVTGLHLLISKLAAVFDNVTITVKWLLHPFEGNLTCIVNAGDGHTIDPYSPAEMESTMMHKFSRPGVFMVGVECTTSDWHVTAQKAITIQEPVREFAVIKCYSGNVSTGGTKCNALHHRPVQIQVMVEAGTNVSYTIQHEGHSVANLSVDRGITPHNMTLSVEVVENLGHGCHNLTLTASNKVTAQKVSTDLELCLLEPVEGLQASVIAEEDGCPNSTDLNISVSLERGAPVELLFTLTGARDSLSETRNMFSGSLQAYTFSNPLEGLLQVKVQARNAFSSFDVDVDLEGVLQACQSYSEQSPDEHEVSTGNMSVDDSQFKIISTPDILVDYTENVTLSVTGTESLPSKGLTFEWTCQRNCKCKNKTKDETHVINKDCLSNPFDISHYALTVRRTTWFRKSVKLASASKCITVAPKEFTNVTISCDNCASINVNNHVNLRLSCVTTCPDVVWFIEDPKPLPEDLEKCYSRAGRRPLIEKQDGNTEYVVHSKHLKVSRETFHNISVIAYGKGEPGFVKYTLPVPGPEPTNPAATDAPTSPSPPSCSISPPSGTVFDAFDISCKPSSFCSRGCFYCFKTNTGKHLRCSNAREVKSVFLPLGDKSNNYSLSVVVTVKNEFEKATTIVYTQVGHFLFKLEKQVLKSSSSTSVEALQSAVQDTVSQLEQQGLLSGVSLGQIFTSVSDMLNAEAGQDQKDARTKLREQMLTKMTTVLLDSPSNTTQEVQVTARAVAGLTQSPDELSPAAQEEAGSLLVDLSSSLNTISADQSSRDDGEVVQAATPIVEAASNILNVSSSKKVSDFLLTGINNVQSALLTNKKLNGDPAIIDSGQISVYVNRVSPEKMQMQDINVQKNTSSRFSFPTLPAHIVSPGEPVDVRMMSFETNPYSWKEENITGTVGSVSLTRVNGTVIPVENLPEEIEILLPRLDVGQGNSTVLDLANFSTLIIDIPSPDVTLVLKMEPSEDISFMLFLEYKDNPDDKNHVAKTRIPKENCTEEEKYTWVLGPKDRTGDVGVHYLVVKPIVEPGVKSINATVTVISIAAQCKYWKETESSWSEDGCRVGPLTTPLVTQCLCNHLTFFGSSFFVMPNLVDVSRTAELFATFTNNPVVVCFVGAIFAAYLLVVVWARRKDIQDSAKVKITVLEDNDPLAEYRYMLNFNTGHRHGASTSSQVTITLLGTEGESDPHHLTDPEKPVFERGGVDMFLLTTHFSLGDLQSIRLWHDNSGAHPAWYVNKVMVQDLETGQKWHFLCNSWLAVDVGECTLDKVFPVATEMDLKRFSNLFFMKTAKDFRDGHIWFSVISRPPCSTFTRVQRVSCCFSLLLCTMLTSIMFWGIPTDPSEQTMDLGHIEFTWQQVMIGIQSSIIMFPINLLIVSIFRNTRPREKATKTDASKQGKTVRVSPSQTSSPQKELKDITPDTVIKDIKRIAQSLSKAMKSPLPDLELRPGQQADINTLLSLVEDIIRQQNRVAGDFYTDASKRDCSMILSLRAVNLQENSVWGSPERTSDEVQKKSNNRRYLYRQLRHVEKELGLLGPCRFPNPDSYNRAMEQVQGMKGLLEYHLPSSSLEGDQLDGSPSPEESINGDAAKKRHQGGLPWWFVFVGWILVIATSCVSGYFTMLYGLTYGKDRSISWLISMVVSFFESLFITQPLKVLGFAAFFALVLKKVDQEEYGEPQIDESHTTYMGFMWMLLLVAYGQRDPNAYFLTQHIRQSFSREISDSMSIQDVFNWANTTLLSNLFGEYPGFITDGNSKLVGNARLRQVRVRNNSCHVAPSMQQSKRDCHAPYSWDLENMGSYGPGWSHFEGDNASLNVHSPWTYQSQGKLRAYPIWGSVTLYRGGGFVVDLGPDLQNSSRTLQYLFDNTWFDVYTQAVFVEFTVYNANVNLFCIVTLMLETTAIGAFHFRSELQSVRLYQSTGGLHIFVMASEAIYFLFIIYYMFVQGKLMKQQKWAYFKIKWNLLELAIIILSWSALSVFIKRTLLGKRDIEYYQNHKDQYASFHETAKADAVLGYLIAFLVLLATIKLWHLLRLNPKLHMITATLQRAWTDISGFLVVMTIMFLAYSIASNLMYGWKLYSYRTLLDAAQTMISLQLGIFNYEEVLNYNPVLGAFLIGSCIVFMTFVVLNLFISVILVAFSQEQIHHKPSEEDEIVDLMLMKLCSLFGLKCKKQGGDCPAEKPVVSSASNNGLSMISPGNIHEG</sequence>
<keyword evidence="5" id="KW-0430">Lectin</keyword>
<feature type="transmembrane region" description="Helical" evidence="13">
    <location>
        <begin position="2226"/>
        <end position="2246"/>
    </location>
</feature>
<dbReference type="Pfam" id="PF01477">
    <property type="entry name" value="PLAT"/>
    <property type="match status" value="1"/>
</dbReference>
<feature type="compositionally biased region" description="Low complexity" evidence="12">
    <location>
        <begin position="749"/>
        <end position="764"/>
    </location>
</feature>
<dbReference type="InterPro" id="IPR002859">
    <property type="entry name" value="PKD/REJ-like"/>
</dbReference>
<dbReference type="Gene3D" id="2.60.220.50">
    <property type="match status" value="1"/>
</dbReference>
<evidence type="ECO:0000256" key="10">
    <source>
        <dbReference type="PIRSR" id="PIRSR603915-2"/>
    </source>
</evidence>
<dbReference type="PROSITE" id="PS50095">
    <property type="entry name" value="PLAT"/>
    <property type="match status" value="1"/>
</dbReference>
<feature type="region of interest" description="Disordered" evidence="12">
    <location>
        <begin position="742"/>
        <end position="764"/>
    </location>
</feature>
<feature type="domain" description="GAIN-B" evidence="17">
    <location>
        <begin position="1142"/>
        <end position="1311"/>
    </location>
</feature>
<feature type="transmembrane region" description="Helical" evidence="13">
    <location>
        <begin position="2101"/>
        <end position="2121"/>
    </location>
</feature>
<feature type="region of interest" description="Disordered" evidence="12">
    <location>
        <begin position="1601"/>
        <end position="1630"/>
    </location>
</feature>
<feature type="chain" id="PRO_5020752957" evidence="14">
    <location>
        <begin position="23"/>
        <end position="2417"/>
    </location>
</feature>
<feature type="transmembrane region" description="Helical" evidence="13">
    <location>
        <begin position="1534"/>
        <end position="1553"/>
    </location>
</feature>
<evidence type="ECO:0000256" key="14">
    <source>
        <dbReference type="SAM" id="SignalP"/>
    </source>
</evidence>
<dbReference type="InterPro" id="IPR001304">
    <property type="entry name" value="C-type_lectin-like"/>
</dbReference>
<dbReference type="SUPFAM" id="SSF56436">
    <property type="entry name" value="C-type lectin-like"/>
    <property type="match status" value="1"/>
</dbReference>
<feature type="transmembrane region" description="Helical" evidence="13">
    <location>
        <begin position="1814"/>
        <end position="1836"/>
    </location>
</feature>
<dbReference type="FunFam" id="1.10.287.70:FF:000086">
    <property type="entry name" value="Polycystic kidney disease 2"/>
    <property type="match status" value="1"/>
</dbReference>
<feature type="disulfide bond" evidence="10">
    <location>
        <begin position="1987"/>
        <end position="2000"/>
    </location>
</feature>
<feature type="transmembrane region" description="Helical" evidence="13">
    <location>
        <begin position="1573"/>
        <end position="1594"/>
    </location>
</feature>
<dbReference type="InterPro" id="IPR016187">
    <property type="entry name" value="CTDL_fold"/>
</dbReference>
<proteinExistence type="inferred from homology"/>
<comment type="subcellular location">
    <subcellularLocation>
        <location evidence="1">Membrane</location>
        <topology evidence="1">Multi-pass membrane protein</topology>
    </subcellularLocation>
</comment>
<evidence type="ECO:0000313" key="18">
    <source>
        <dbReference type="EMBL" id="TKS70169.1"/>
    </source>
</evidence>
<feature type="region of interest" description="Disordered" evidence="12">
    <location>
        <begin position="1784"/>
        <end position="1803"/>
    </location>
</feature>
<feature type="transmembrane region" description="Helical" evidence="13">
    <location>
        <begin position="2136"/>
        <end position="2157"/>
    </location>
</feature>
<dbReference type="InterPro" id="IPR046338">
    <property type="entry name" value="GAIN_dom_sf"/>
</dbReference>
<dbReference type="GO" id="GO:0030246">
    <property type="term" value="F:carbohydrate binding"/>
    <property type="evidence" value="ECO:0007669"/>
    <property type="project" value="UniProtKB-KW"/>
</dbReference>